<keyword evidence="2" id="KW-1185">Reference proteome</keyword>
<protein>
    <submittedName>
        <fullName evidence="1">Uncharacterized protein</fullName>
    </submittedName>
</protein>
<accession>A0ACD3AEP5</accession>
<gene>
    <name evidence="1" type="ORF">BDN72DRAFT_846907</name>
</gene>
<dbReference type="Proteomes" id="UP000308600">
    <property type="component" value="Unassembled WGS sequence"/>
</dbReference>
<dbReference type="EMBL" id="ML208489">
    <property type="protein sequence ID" value="TFK64110.1"/>
    <property type="molecule type" value="Genomic_DNA"/>
</dbReference>
<proteinExistence type="predicted"/>
<evidence type="ECO:0000313" key="1">
    <source>
        <dbReference type="EMBL" id="TFK64110.1"/>
    </source>
</evidence>
<reference evidence="1 2" key="1">
    <citation type="journal article" date="2019" name="Nat. Ecol. Evol.">
        <title>Megaphylogeny resolves global patterns of mushroom evolution.</title>
        <authorList>
            <person name="Varga T."/>
            <person name="Krizsan K."/>
            <person name="Foldi C."/>
            <person name="Dima B."/>
            <person name="Sanchez-Garcia M."/>
            <person name="Sanchez-Ramirez S."/>
            <person name="Szollosi G.J."/>
            <person name="Szarkandi J.G."/>
            <person name="Papp V."/>
            <person name="Albert L."/>
            <person name="Andreopoulos W."/>
            <person name="Angelini C."/>
            <person name="Antonin V."/>
            <person name="Barry K.W."/>
            <person name="Bougher N.L."/>
            <person name="Buchanan P."/>
            <person name="Buyck B."/>
            <person name="Bense V."/>
            <person name="Catcheside P."/>
            <person name="Chovatia M."/>
            <person name="Cooper J."/>
            <person name="Damon W."/>
            <person name="Desjardin D."/>
            <person name="Finy P."/>
            <person name="Geml J."/>
            <person name="Haridas S."/>
            <person name="Hughes K."/>
            <person name="Justo A."/>
            <person name="Karasinski D."/>
            <person name="Kautmanova I."/>
            <person name="Kiss B."/>
            <person name="Kocsube S."/>
            <person name="Kotiranta H."/>
            <person name="LaButti K.M."/>
            <person name="Lechner B.E."/>
            <person name="Liimatainen K."/>
            <person name="Lipzen A."/>
            <person name="Lukacs Z."/>
            <person name="Mihaltcheva S."/>
            <person name="Morgado L.N."/>
            <person name="Niskanen T."/>
            <person name="Noordeloos M.E."/>
            <person name="Ohm R.A."/>
            <person name="Ortiz-Santana B."/>
            <person name="Ovrebo C."/>
            <person name="Racz N."/>
            <person name="Riley R."/>
            <person name="Savchenko A."/>
            <person name="Shiryaev A."/>
            <person name="Soop K."/>
            <person name="Spirin V."/>
            <person name="Szebenyi C."/>
            <person name="Tomsovsky M."/>
            <person name="Tulloss R.E."/>
            <person name="Uehling J."/>
            <person name="Grigoriev I.V."/>
            <person name="Vagvolgyi C."/>
            <person name="Papp T."/>
            <person name="Martin F.M."/>
            <person name="Miettinen O."/>
            <person name="Hibbett D.S."/>
            <person name="Nagy L.G."/>
        </authorList>
    </citation>
    <scope>NUCLEOTIDE SEQUENCE [LARGE SCALE GENOMIC DNA]</scope>
    <source>
        <strain evidence="1 2">NL-1719</strain>
    </source>
</reference>
<organism evidence="1 2">
    <name type="scientific">Pluteus cervinus</name>
    <dbReference type="NCBI Taxonomy" id="181527"/>
    <lineage>
        <taxon>Eukaryota</taxon>
        <taxon>Fungi</taxon>
        <taxon>Dikarya</taxon>
        <taxon>Basidiomycota</taxon>
        <taxon>Agaricomycotina</taxon>
        <taxon>Agaricomycetes</taxon>
        <taxon>Agaricomycetidae</taxon>
        <taxon>Agaricales</taxon>
        <taxon>Pluteineae</taxon>
        <taxon>Pluteaceae</taxon>
        <taxon>Pluteus</taxon>
    </lineage>
</organism>
<evidence type="ECO:0000313" key="2">
    <source>
        <dbReference type="Proteomes" id="UP000308600"/>
    </source>
</evidence>
<sequence length="654" mass="71107">MATLEDFESLLKTVVNAKRLSASKMETLREIAMKSMENDTQLVSILYRTHKSLAPAAKVNSLYIFDALSRAARQQVVKHSLTGDIHMEPGNCATFLLKVEGVLEGLFRDMIKIGNSECKEKAKKILDIWVKGSTFPPPMLAQLTDIVEEKEKVPEINTTSDPRMNGVPPPTNASSPITPFVPNGMDPQATLLALLTQAAKAATISPAAQTIANINPAQAQGDAGASLAVLQRFAHPNNSSLASTIKPPPYPTFVPASNAPPSPQRTREHSPPKDPRYGHYHNPDGPRHRSHHPTDDPGYPRDSYRGGPRGRGRGDSRRWEDRDFHRDRDYSPRDRSPTTHRARRSRSRSPPSRFNRRDPRTAYSPPSRPAAHAGTPSYDAVKDSRAIAAPALGKDEFGRDIRTESPEPSLPKSPQKKSNSPHQEEMHQDRAIPSTSTDTHDVESAPALANNHDRMSITPLVAGDTSSNNSNASFVSNTLSAEPGMESFDMTTFDFTSPSSWEGLGKMWQVTNGYTPSAEELMQFIMMGGHVPVVSQVEDDGQAWSGWGGHSGQQRRGGRGRGHGGFRGRGGHSSYGKGRDDMDANHGAGWGQDFGHDQTDAVVLGGGSSMEAEQDYVMEPSSTTGSGTGGRMQKVGDKWVFVREPGVAMASTSP</sequence>
<name>A0ACD3AEP5_9AGAR</name>